<evidence type="ECO:0000313" key="2">
    <source>
        <dbReference type="EMBL" id="KZT25934.1"/>
    </source>
</evidence>
<dbReference type="EMBL" id="KV425569">
    <property type="protein sequence ID" value="KZT25934.1"/>
    <property type="molecule type" value="Genomic_DNA"/>
</dbReference>
<sequence length="77" mass="8434">MSTRRPKLALLSPALRQPTARNPDVGDRPWPKKLAANLLPSRCQRRRIGAGEKAPANELNGQGRAAPGRRESVRQGN</sequence>
<dbReference type="Proteomes" id="UP000076761">
    <property type="component" value="Unassembled WGS sequence"/>
</dbReference>
<feature type="compositionally biased region" description="Basic and acidic residues" evidence="1">
    <location>
        <begin position="68"/>
        <end position="77"/>
    </location>
</feature>
<name>A0A165T054_9AGAM</name>
<evidence type="ECO:0000313" key="3">
    <source>
        <dbReference type="Proteomes" id="UP000076761"/>
    </source>
</evidence>
<evidence type="ECO:0000256" key="1">
    <source>
        <dbReference type="SAM" id="MobiDB-lite"/>
    </source>
</evidence>
<protein>
    <submittedName>
        <fullName evidence="2">Uncharacterized protein</fullName>
    </submittedName>
</protein>
<proteinExistence type="predicted"/>
<dbReference type="AlphaFoldDB" id="A0A165T054"/>
<reference evidence="2 3" key="1">
    <citation type="journal article" date="2016" name="Mol. Biol. Evol.">
        <title>Comparative Genomics of Early-Diverging Mushroom-Forming Fungi Provides Insights into the Origins of Lignocellulose Decay Capabilities.</title>
        <authorList>
            <person name="Nagy L.G."/>
            <person name="Riley R."/>
            <person name="Tritt A."/>
            <person name="Adam C."/>
            <person name="Daum C."/>
            <person name="Floudas D."/>
            <person name="Sun H."/>
            <person name="Yadav J.S."/>
            <person name="Pangilinan J."/>
            <person name="Larsson K.H."/>
            <person name="Matsuura K."/>
            <person name="Barry K."/>
            <person name="Labutti K."/>
            <person name="Kuo R."/>
            <person name="Ohm R.A."/>
            <person name="Bhattacharya S.S."/>
            <person name="Shirouzu T."/>
            <person name="Yoshinaga Y."/>
            <person name="Martin F.M."/>
            <person name="Grigoriev I.V."/>
            <person name="Hibbett D.S."/>
        </authorList>
    </citation>
    <scope>NUCLEOTIDE SEQUENCE [LARGE SCALE GENOMIC DNA]</scope>
    <source>
        <strain evidence="2 3">HHB14362 ss-1</strain>
    </source>
</reference>
<accession>A0A165T054</accession>
<keyword evidence="3" id="KW-1185">Reference proteome</keyword>
<dbReference type="InParanoid" id="A0A165T054"/>
<organism evidence="2 3">
    <name type="scientific">Neolentinus lepideus HHB14362 ss-1</name>
    <dbReference type="NCBI Taxonomy" id="1314782"/>
    <lineage>
        <taxon>Eukaryota</taxon>
        <taxon>Fungi</taxon>
        <taxon>Dikarya</taxon>
        <taxon>Basidiomycota</taxon>
        <taxon>Agaricomycotina</taxon>
        <taxon>Agaricomycetes</taxon>
        <taxon>Gloeophyllales</taxon>
        <taxon>Gloeophyllaceae</taxon>
        <taxon>Neolentinus</taxon>
    </lineage>
</organism>
<feature type="region of interest" description="Disordered" evidence="1">
    <location>
        <begin position="1"/>
        <end position="77"/>
    </location>
</feature>
<gene>
    <name evidence="2" type="ORF">NEOLEDRAFT_1132989</name>
</gene>